<protein>
    <recommendedName>
        <fullName evidence="1">PPM-type phosphatase domain-containing protein</fullName>
    </recommendedName>
</protein>
<dbReference type="InterPro" id="IPR001932">
    <property type="entry name" value="PPM-type_phosphatase-like_dom"/>
</dbReference>
<dbReference type="InterPro" id="IPR011042">
    <property type="entry name" value="6-blade_b-propeller_TolB-like"/>
</dbReference>
<feature type="domain" description="PPM-type phosphatase" evidence="1">
    <location>
        <begin position="217"/>
        <end position="473"/>
    </location>
</feature>
<dbReference type="PROSITE" id="PS51746">
    <property type="entry name" value="PPM_2"/>
    <property type="match status" value="1"/>
</dbReference>
<dbReference type="CDD" id="cd00143">
    <property type="entry name" value="PP2Cc"/>
    <property type="match status" value="1"/>
</dbReference>
<dbReference type="SMART" id="SM00332">
    <property type="entry name" value="PP2Cc"/>
    <property type="match status" value="1"/>
</dbReference>
<reference evidence="2" key="2">
    <citation type="submission" date="2021-03" db="UniProtKB">
        <authorList>
            <consortium name="EnsemblPlants"/>
        </authorList>
    </citation>
    <scope>IDENTIFICATION</scope>
</reference>
<dbReference type="SUPFAM" id="SSF81606">
    <property type="entry name" value="PP2C-like"/>
    <property type="match status" value="1"/>
</dbReference>
<evidence type="ECO:0000313" key="3">
    <source>
        <dbReference type="Proteomes" id="UP000596661"/>
    </source>
</evidence>
<dbReference type="GO" id="GO:0004722">
    <property type="term" value="F:protein serine/threonine phosphatase activity"/>
    <property type="evidence" value="ECO:0007669"/>
    <property type="project" value="InterPro"/>
</dbReference>
<dbReference type="Gramene" id="evm.model.03.1260">
    <property type="protein sequence ID" value="cds.evm.model.03.1260"/>
    <property type="gene ID" value="evm.TU.03.1260"/>
</dbReference>
<dbReference type="PANTHER" id="PTHR47992">
    <property type="entry name" value="PROTEIN PHOSPHATASE"/>
    <property type="match status" value="1"/>
</dbReference>
<dbReference type="Proteomes" id="UP000596661">
    <property type="component" value="Chromosome 3"/>
</dbReference>
<dbReference type="InterPro" id="IPR015655">
    <property type="entry name" value="PP2C"/>
</dbReference>
<reference evidence="2" key="1">
    <citation type="submission" date="2018-11" db="EMBL/GenBank/DDBJ databases">
        <authorList>
            <person name="Grassa J C."/>
        </authorList>
    </citation>
    <scope>NUCLEOTIDE SEQUENCE [LARGE SCALE GENOMIC DNA]</scope>
</reference>
<evidence type="ECO:0000313" key="2">
    <source>
        <dbReference type="EnsemblPlants" id="cds.evm.model.03.1260"/>
    </source>
</evidence>
<accession>A0A803P4L1</accession>
<dbReference type="EnsemblPlants" id="evm.model.03.1260">
    <property type="protein sequence ID" value="cds.evm.model.03.1260"/>
    <property type="gene ID" value="evm.TU.03.1260"/>
</dbReference>
<name>A0A803P4L1_CANSA</name>
<proteinExistence type="predicted"/>
<sequence>MTSKPHKSKTCQDPNVTFEAELIELKVLYKILNWECPTPLEIEYHYSVKAIPVRKNVVGGFYYLGTHFNKHKIIIGLPNKTPFKEDFFWTTSVSPIGTTTFRIIPVLKRPTPNPMMGERNRLMLGLHYCLRSIEFLLNEVNLRTTRLRRTTFTMQSLRKPKKEHLEGFEKGNRGVRLRAWDKIFLPKSRGGLRFCKTKDMNLAFLAKWEWNLLFGYQHQEGSMGDPWVVLAPMTRCRALNEIHGPTLAEYYTQRSTQGTTFHSMAKSLHRKDHCFSPYNMANFSLSHRVCSCDDCLGESGPKSVTFYSLGHGPYTGVTDGRILFWNGHSWTDFAYTSPNRVLTLDEIEGLKNLDVQCWGTVEGDEGDPPRLWIPNGMYLGTAFTRSIGDFIAESIGVVATLEIVVLELTQDNPFFVLASDGVFDFLSSQTVVDMVAKYKDPRDACAAIVAESYRLWLQYKTRTDDITIIVVHIDGLAETGGGQTLSSAAVLRPPVPQVVEVTGS</sequence>
<dbReference type="InterPro" id="IPR036457">
    <property type="entry name" value="PPM-type-like_dom_sf"/>
</dbReference>
<dbReference type="AlphaFoldDB" id="A0A803P4L1"/>
<dbReference type="Gene3D" id="2.120.10.30">
    <property type="entry name" value="TolB, C-terminal domain"/>
    <property type="match status" value="1"/>
</dbReference>
<keyword evidence="3" id="KW-1185">Reference proteome</keyword>
<dbReference type="Gene3D" id="3.60.40.10">
    <property type="entry name" value="PPM-type phosphatase domain"/>
    <property type="match status" value="1"/>
</dbReference>
<dbReference type="EMBL" id="UZAU01000290">
    <property type="status" value="NOT_ANNOTATED_CDS"/>
    <property type="molecule type" value="Genomic_DNA"/>
</dbReference>
<evidence type="ECO:0000259" key="1">
    <source>
        <dbReference type="PROSITE" id="PS51746"/>
    </source>
</evidence>
<organism evidence="2 3">
    <name type="scientific">Cannabis sativa</name>
    <name type="common">Hemp</name>
    <name type="synonym">Marijuana</name>
    <dbReference type="NCBI Taxonomy" id="3483"/>
    <lineage>
        <taxon>Eukaryota</taxon>
        <taxon>Viridiplantae</taxon>
        <taxon>Streptophyta</taxon>
        <taxon>Embryophyta</taxon>
        <taxon>Tracheophyta</taxon>
        <taxon>Spermatophyta</taxon>
        <taxon>Magnoliopsida</taxon>
        <taxon>eudicotyledons</taxon>
        <taxon>Gunneridae</taxon>
        <taxon>Pentapetalae</taxon>
        <taxon>rosids</taxon>
        <taxon>fabids</taxon>
        <taxon>Rosales</taxon>
        <taxon>Cannabaceae</taxon>
        <taxon>Cannabis</taxon>
    </lineage>
</organism>
<dbReference type="Pfam" id="PF00481">
    <property type="entry name" value="PP2C"/>
    <property type="match status" value="1"/>
</dbReference>